<organism evidence="1">
    <name type="scientific">Oryza glumipatula</name>
    <dbReference type="NCBI Taxonomy" id="40148"/>
    <lineage>
        <taxon>Eukaryota</taxon>
        <taxon>Viridiplantae</taxon>
        <taxon>Streptophyta</taxon>
        <taxon>Embryophyta</taxon>
        <taxon>Tracheophyta</taxon>
        <taxon>Spermatophyta</taxon>
        <taxon>Magnoliopsida</taxon>
        <taxon>Liliopsida</taxon>
        <taxon>Poales</taxon>
        <taxon>Poaceae</taxon>
        <taxon>BOP clade</taxon>
        <taxon>Oryzoideae</taxon>
        <taxon>Oryzeae</taxon>
        <taxon>Oryzinae</taxon>
        <taxon>Oryza</taxon>
    </lineage>
</organism>
<protein>
    <submittedName>
        <fullName evidence="1">Uncharacterized protein</fullName>
    </submittedName>
</protein>
<dbReference type="EnsemblPlants" id="OGLUM11G13270.3">
    <property type="protein sequence ID" value="OGLUM11G13270.3"/>
    <property type="gene ID" value="OGLUM11G13270"/>
</dbReference>
<name>A0A0E0BJ49_9ORYZ</name>
<dbReference type="Gramene" id="OGLUM11G13270.2">
    <property type="protein sequence ID" value="OGLUM11G13270.2"/>
    <property type="gene ID" value="OGLUM11G13270"/>
</dbReference>
<keyword evidence="2" id="KW-1185">Reference proteome</keyword>
<dbReference type="Gramene" id="OGLUM11G13270.1">
    <property type="protein sequence ID" value="OGLUM11G13270.1"/>
    <property type="gene ID" value="OGLUM11G13270"/>
</dbReference>
<dbReference type="EnsemblPlants" id="OGLUM11G13270.2">
    <property type="protein sequence ID" value="OGLUM11G13270.2"/>
    <property type="gene ID" value="OGLUM11G13270"/>
</dbReference>
<dbReference type="Proteomes" id="UP000026961">
    <property type="component" value="Chromosome 11"/>
</dbReference>
<dbReference type="Gramene" id="OGLUM11G13270.3">
    <property type="protein sequence ID" value="OGLUM11G13270.3"/>
    <property type="gene ID" value="OGLUM11G13270"/>
</dbReference>
<dbReference type="HOGENOM" id="CLU_2267957_0_0_1"/>
<dbReference type="EnsemblPlants" id="OGLUM11G13270.1">
    <property type="protein sequence ID" value="OGLUM11G13270.1"/>
    <property type="gene ID" value="OGLUM11G13270"/>
</dbReference>
<dbReference type="AlphaFoldDB" id="A0A0E0BJ49"/>
<accession>A0A0E0BJ49</accession>
<proteinExistence type="predicted"/>
<reference evidence="1" key="1">
    <citation type="submission" date="2015-04" db="UniProtKB">
        <authorList>
            <consortium name="EnsemblPlants"/>
        </authorList>
    </citation>
    <scope>IDENTIFICATION</scope>
</reference>
<evidence type="ECO:0000313" key="2">
    <source>
        <dbReference type="Proteomes" id="UP000026961"/>
    </source>
</evidence>
<evidence type="ECO:0000313" key="1">
    <source>
        <dbReference type="EnsemblPlants" id="OGLUM11G13270.3"/>
    </source>
</evidence>
<reference evidence="1" key="2">
    <citation type="submission" date="2018-05" db="EMBL/GenBank/DDBJ databases">
        <title>OgluRS3 (Oryza glumaepatula Reference Sequence Version 3).</title>
        <authorList>
            <person name="Zhang J."/>
            <person name="Kudrna D."/>
            <person name="Lee S."/>
            <person name="Talag J."/>
            <person name="Welchert J."/>
            <person name="Wing R.A."/>
        </authorList>
    </citation>
    <scope>NUCLEOTIDE SEQUENCE [LARGE SCALE GENOMIC DNA]</scope>
</reference>
<sequence length="103" mass="11473">MLMGLNHDCNGRPGKSEAGLPINLNGQAFQAWWPGGCSASATIGNISAENCFLGLKNALILMLGFNWFDHWQHSIFSNSLSRLNMSWILDNTAYITRQHIYTT</sequence>